<evidence type="ECO:0000313" key="11">
    <source>
        <dbReference type="Proteomes" id="UP000625711"/>
    </source>
</evidence>
<evidence type="ECO:0000256" key="8">
    <source>
        <dbReference type="SAM" id="SignalP"/>
    </source>
</evidence>
<comment type="similarity">
    <text evidence="2">Belongs to the attacin/sarcotoxin-2 family.</text>
</comment>
<comment type="subcellular location">
    <subcellularLocation>
        <location evidence="1">Secreted</location>
    </subcellularLocation>
</comment>
<evidence type="ECO:0000256" key="2">
    <source>
        <dbReference type="ARBA" id="ARBA00007550"/>
    </source>
</evidence>
<keyword evidence="5" id="KW-0399">Innate immunity</keyword>
<sequence>MKLLFVLVVTIVSCQGFPSKTKYSEEENVYLQPPSTSDDIDNHQGREIERKVNLGDYKGEDSYLLPLGRAKRQTSVQLKSPGIGTLSHKGIILDNRNHQLSGMGFVTKDFTRKGLTPDALGGNLRYVNKPSGSNLGIGADSIRGYGTDLSASGRLNLLQLPNGNFGVSGHYGRHFGHRPPPRHNNEWGVFAGTDFWF</sequence>
<keyword evidence="8" id="KW-0732">Signal</keyword>
<evidence type="ECO:0000256" key="3">
    <source>
        <dbReference type="ARBA" id="ARBA00022525"/>
    </source>
</evidence>
<keyword evidence="7" id="KW-0044">Antibiotic</keyword>
<comment type="caution">
    <text evidence="10">The sequence shown here is derived from an EMBL/GenBank/DDBJ whole genome shotgun (WGS) entry which is preliminary data.</text>
</comment>
<gene>
    <name evidence="10" type="ORF">GWI33_018099</name>
</gene>
<feature type="signal peptide" evidence="8">
    <location>
        <begin position="1"/>
        <end position="16"/>
    </location>
</feature>
<dbReference type="Proteomes" id="UP000625711">
    <property type="component" value="Unassembled WGS sequence"/>
</dbReference>
<keyword evidence="6" id="KW-0391">Immunity</keyword>
<feature type="chain" id="PRO_5032946960" description="Attacin C-terminal domain-containing protein" evidence="8">
    <location>
        <begin position="17"/>
        <end position="197"/>
    </location>
</feature>
<organism evidence="10 11">
    <name type="scientific">Rhynchophorus ferrugineus</name>
    <name type="common">Red palm weevil</name>
    <name type="synonym">Curculio ferrugineus</name>
    <dbReference type="NCBI Taxonomy" id="354439"/>
    <lineage>
        <taxon>Eukaryota</taxon>
        <taxon>Metazoa</taxon>
        <taxon>Ecdysozoa</taxon>
        <taxon>Arthropoda</taxon>
        <taxon>Hexapoda</taxon>
        <taxon>Insecta</taxon>
        <taxon>Pterygota</taxon>
        <taxon>Neoptera</taxon>
        <taxon>Endopterygota</taxon>
        <taxon>Coleoptera</taxon>
        <taxon>Polyphaga</taxon>
        <taxon>Cucujiformia</taxon>
        <taxon>Curculionidae</taxon>
        <taxon>Dryophthorinae</taxon>
        <taxon>Rhynchophorus</taxon>
    </lineage>
</organism>
<evidence type="ECO:0000256" key="6">
    <source>
        <dbReference type="ARBA" id="ARBA00022859"/>
    </source>
</evidence>
<evidence type="ECO:0000256" key="7">
    <source>
        <dbReference type="ARBA" id="ARBA00023022"/>
    </source>
</evidence>
<accession>A0A834HXU6</accession>
<keyword evidence="3" id="KW-0964">Secreted</keyword>
<evidence type="ECO:0000259" key="9">
    <source>
        <dbReference type="Pfam" id="PF03769"/>
    </source>
</evidence>
<reference evidence="10" key="1">
    <citation type="submission" date="2020-08" db="EMBL/GenBank/DDBJ databases">
        <title>Genome sequencing and assembly of the red palm weevil Rhynchophorus ferrugineus.</title>
        <authorList>
            <person name="Dias G.B."/>
            <person name="Bergman C.M."/>
            <person name="Manee M."/>
        </authorList>
    </citation>
    <scope>NUCLEOTIDE SEQUENCE</scope>
    <source>
        <strain evidence="10">AA-2017</strain>
        <tissue evidence="10">Whole larva</tissue>
    </source>
</reference>
<evidence type="ECO:0000313" key="10">
    <source>
        <dbReference type="EMBL" id="KAF7268747.1"/>
    </source>
</evidence>
<proteinExistence type="inferred from homology"/>
<feature type="domain" description="Attacin C-terminal" evidence="9">
    <location>
        <begin position="85"/>
        <end position="185"/>
    </location>
</feature>
<evidence type="ECO:0000256" key="5">
    <source>
        <dbReference type="ARBA" id="ARBA00022588"/>
    </source>
</evidence>
<dbReference type="InterPro" id="IPR005521">
    <property type="entry name" value="Attacin_C"/>
</dbReference>
<dbReference type="AlphaFoldDB" id="A0A834HXU6"/>
<name>A0A834HXU6_RHYFE</name>
<evidence type="ECO:0000256" key="1">
    <source>
        <dbReference type="ARBA" id="ARBA00004613"/>
    </source>
</evidence>
<evidence type="ECO:0000256" key="4">
    <source>
        <dbReference type="ARBA" id="ARBA00022529"/>
    </source>
</evidence>
<keyword evidence="11" id="KW-1185">Reference proteome</keyword>
<dbReference type="Pfam" id="PF03769">
    <property type="entry name" value="Attacin_C"/>
    <property type="match status" value="1"/>
</dbReference>
<dbReference type="GO" id="GO:0005576">
    <property type="term" value="C:extracellular region"/>
    <property type="evidence" value="ECO:0007669"/>
    <property type="project" value="UniProtKB-SubCell"/>
</dbReference>
<protein>
    <recommendedName>
        <fullName evidence="9">Attacin C-terminal domain-containing protein</fullName>
    </recommendedName>
</protein>
<dbReference type="EMBL" id="JAACXV010014301">
    <property type="protein sequence ID" value="KAF7268747.1"/>
    <property type="molecule type" value="Genomic_DNA"/>
</dbReference>
<keyword evidence="4" id="KW-0929">Antimicrobial</keyword>
<dbReference type="OrthoDB" id="8117451at2759"/>
<dbReference type="GO" id="GO:0045087">
    <property type="term" value="P:innate immune response"/>
    <property type="evidence" value="ECO:0007669"/>
    <property type="project" value="UniProtKB-KW"/>
</dbReference>
<dbReference type="GO" id="GO:0042742">
    <property type="term" value="P:defense response to bacterium"/>
    <property type="evidence" value="ECO:0007669"/>
    <property type="project" value="UniProtKB-KW"/>
</dbReference>